<accession>A0A6A6T137</accession>
<proteinExistence type="predicted"/>
<dbReference type="InterPro" id="IPR019331">
    <property type="entry name" value="FAM192A/Fyv6_N"/>
</dbReference>
<dbReference type="OrthoDB" id="75807at2759"/>
<evidence type="ECO:0000313" key="5">
    <source>
        <dbReference type="EMBL" id="KAF2652871.1"/>
    </source>
</evidence>
<feature type="region of interest" description="Disordered" evidence="3">
    <location>
        <begin position="222"/>
        <end position="248"/>
    </location>
</feature>
<dbReference type="PANTHER" id="PTHR13495:SF0">
    <property type="entry name" value="PSME3-INTERACTING PROTEIN"/>
    <property type="match status" value="1"/>
</dbReference>
<organism evidence="5 6">
    <name type="scientific">Lophiostoma macrostomum CBS 122681</name>
    <dbReference type="NCBI Taxonomy" id="1314788"/>
    <lineage>
        <taxon>Eukaryota</taxon>
        <taxon>Fungi</taxon>
        <taxon>Dikarya</taxon>
        <taxon>Ascomycota</taxon>
        <taxon>Pezizomycotina</taxon>
        <taxon>Dothideomycetes</taxon>
        <taxon>Pleosporomycetidae</taxon>
        <taxon>Pleosporales</taxon>
        <taxon>Lophiostomataceae</taxon>
        <taxon>Lophiostoma</taxon>
    </lineage>
</organism>
<dbReference type="Pfam" id="PF10187">
    <property type="entry name" value="FAM192A_Fyv6_N"/>
    <property type="match status" value="1"/>
</dbReference>
<dbReference type="PANTHER" id="PTHR13495">
    <property type="entry name" value="NEFA-INTERACTING NUCLEAR PROTEIN NIP30"/>
    <property type="match status" value="1"/>
</dbReference>
<sequence length="248" mass="27143">MSSGFVSGGTIDDPAERDDAWRAAQEELAEKRRRKDEAASQNDGKSLYDVLQANKAAKQEAFEEANRLKNQFRALDDDEAEFLDSVLEETRKKEAEVKKETLQQLDAFRKYREEAERRALAEQNAGSPEVEDAQAQWLTGGRKRKKGEKDGALLKGIKLRKASGTADKGEAKPVTMEKEEALKKTEVRPTATTSTGIGAGTSTREQSSLRFHAPKGALEKVTLAGPASPKPSNTLALGLGYTSSDEDD</sequence>
<feature type="region of interest" description="Disordered" evidence="3">
    <location>
        <begin position="116"/>
        <end position="209"/>
    </location>
</feature>
<dbReference type="Proteomes" id="UP000799324">
    <property type="component" value="Unassembled WGS sequence"/>
</dbReference>
<dbReference type="EMBL" id="MU004392">
    <property type="protein sequence ID" value="KAF2652871.1"/>
    <property type="molecule type" value="Genomic_DNA"/>
</dbReference>
<feature type="compositionally biased region" description="Low complexity" evidence="3">
    <location>
        <begin position="190"/>
        <end position="203"/>
    </location>
</feature>
<feature type="domain" description="FAM192A/Fyv6 N-terminal" evidence="4">
    <location>
        <begin position="5"/>
        <end position="109"/>
    </location>
</feature>
<keyword evidence="2" id="KW-0539">Nucleus</keyword>
<evidence type="ECO:0000259" key="4">
    <source>
        <dbReference type="Pfam" id="PF10187"/>
    </source>
</evidence>
<dbReference type="AlphaFoldDB" id="A0A6A6T137"/>
<reference evidence="5" key="1">
    <citation type="journal article" date="2020" name="Stud. Mycol.">
        <title>101 Dothideomycetes genomes: a test case for predicting lifestyles and emergence of pathogens.</title>
        <authorList>
            <person name="Haridas S."/>
            <person name="Albert R."/>
            <person name="Binder M."/>
            <person name="Bloem J."/>
            <person name="Labutti K."/>
            <person name="Salamov A."/>
            <person name="Andreopoulos B."/>
            <person name="Baker S."/>
            <person name="Barry K."/>
            <person name="Bills G."/>
            <person name="Bluhm B."/>
            <person name="Cannon C."/>
            <person name="Castanera R."/>
            <person name="Culley D."/>
            <person name="Daum C."/>
            <person name="Ezra D."/>
            <person name="Gonzalez J."/>
            <person name="Henrissat B."/>
            <person name="Kuo A."/>
            <person name="Liang C."/>
            <person name="Lipzen A."/>
            <person name="Lutzoni F."/>
            <person name="Magnuson J."/>
            <person name="Mondo S."/>
            <person name="Nolan M."/>
            <person name="Ohm R."/>
            <person name="Pangilinan J."/>
            <person name="Park H.-J."/>
            <person name="Ramirez L."/>
            <person name="Alfaro M."/>
            <person name="Sun H."/>
            <person name="Tritt A."/>
            <person name="Yoshinaga Y."/>
            <person name="Zwiers L.-H."/>
            <person name="Turgeon B."/>
            <person name="Goodwin S."/>
            <person name="Spatafora J."/>
            <person name="Crous P."/>
            <person name="Grigoriev I."/>
        </authorList>
    </citation>
    <scope>NUCLEOTIDE SEQUENCE</scope>
    <source>
        <strain evidence="5">CBS 122681</strain>
    </source>
</reference>
<evidence type="ECO:0000256" key="3">
    <source>
        <dbReference type="SAM" id="MobiDB-lite"/>
    </source>
</evidence>
<dbReference type="InterPro" id="IPR039845">
    <property type="entry name" value="FAM192A"/>
</dbReference>
<evidence type="ECO:0000313" key="6">
    <source>
        <dbReference type="Proteomes" id="UP000799324"/>
    </source>
</evidence>
<gene>
    <name evidence="5" type="ORF">K491DRAFT_662984</name>
</gene>
<protein>
    <recommendedName>
        <fullName evidence="4">FAM192A/Fyv6 N-terminal domain-containing protein</fullName>
    </recommendedName>
</protein>
<comment type="subcellular location">
    <subcellularLocation>
        <location evidence="1">Nucleus</location>
    </subcellularLocation>
</comment>
<feature type="compositionally biased region" description="Basic and acidic residues" evidence="3">
    <location>
        <begin position="167"/>
        <end position="187"/>
    </location>
</feature>
<evidence type="ECO:0000256" key="1">
    <source>
        <dbReference type="ARBA" id="ARBA00004123"/>
    </source>
</evidence>
<keyword evidence="6" id="KW-1185">Reference proteome</keyword>
<name>A0A6A6T137_9PLEO</name>
<evidence type="ECO:0000256" key="2">
    <source>
        <dbReference type="ARBA" id="ARBA00023242"/>
    </source>
</evidence>
<dbReference type="GO" id="GO:0005634">
    <property type="term" value="C:nucleus"/>
    <property type="evidence" value="ECO:0007669"/>
    <property type="project" value="UniProtKB-SubCell"/>
</dbReference>